<dbReference type="EMBL" id="FUIG01000046">
    <property type="protein sequence ID" value="SJM34065.1"/>
    <property type="molecule type" value="Genomic_DNA"/>
</dbReference>
<dbReference type="SUPFAM" id="SSF110997">
    <property type="entry name" value="Sporulation related repeat"/>
    <property type="match status" value="1"/>
</dbReference>
<feature type="compositionally biased region" description="Low complexity" evidence="1">
    <location>
        <begin position="668"/>
        <end position="691"/>
    </location>
</feature>
<feature type="region of interest" description="Disordered" evidence="1">
    <location>
        <begin position="1052"/>
        <end position="1181"/>
    </location>
</feature>
<reference evidence="4" key="1">
    <citation type="submission" date="2016-12" db="EMBL/GenBank/DDBJ databases">
        <authorList>
            <person name="Brunel B."/>
        </authorList>
    </citation>
    <scope>NUCLEOTIDE SEQUENCE [LARGE SCALE GENOMIC DNA]</scope>
</reference>
<dbReference type="Gene3D" id="3.30.70.1070">
    <property type="entry name" value="Sporulation related repeat"/>
    <property type="match status" value="1"/>
</dbReference>
<protein>
    <submittedName>
        <fullName evidence="3">Sporulation domain protein</fullName>
    </submittedName>
</protein>
<sequence length="1284" mass="132582">MADRTQLRAAAQNDIADDDPFAELTRIMGFDPRQPVKPQAQPKAAPASQPADDGDFDIDLEKELMGEFGADDNDGATEIREPAFEAAATDAMDDGLGDDELAASLEQDFLLDADAADEAVHAVAADDARAGVAEATAPAVEAAFDDDFDDALASSLEDVSPFEDDLPVNEKLGNDELAASLEQDFLLDDDATDETAYAVAADDVRSDVAEASAPAAEAAFDDDFNDGLASSLEDVSPFEDDLPVDDELAASLEQDLLLDDDAMDEAEQNTATVSALAAEPAFDDEFDDAVASSLEDELMLDEHVPMAHAVAAEPAEISAPAAQPVFDDEFDNAVASSLEDELILDEHVPMEQAAVEAPAAPDRAVSEASGEDFVGHYDAMADVDMDFEVRTAEPVEIDEPEIDEPEAIAAKDGPSAATPEDAFDADFDLSLDEALAEEAEEPVAQASGVAAQPTAPAAVVQPAAPAPVADERSLEDELNALLGTMRTRAAPVAASAANEPAMVQQPVAAAGKAADKPVDTIDELDWSLDEQDLSEPSDGAVEAAEADLDSVLLDELESQDFGAEDAARPADVDFDDDALHTAFAKDIGLDHGDGENVAAAASQDDALNWMAARSAPPAPAHSWSRVTPVAQSQPSFAAQPTASARTTEVASGKATEAPPPMAAVPSYQDEPAQNDAANAASAPAQSEQSSSYDEMPDVETVDVPERVVALADDLDIPELDFNDDEPAAPAYDDLDTEFASLLTEMNTVDVAAAPARSASYDDETYNAGFQSGAGIQSAAGFQSAYEPERVETRTYAARPAQASVSASYADAASGFDWGDLPNGRPASQADDFGLDELDYDPELDEAMSVPGLAGHDAARPRSRGLLVAAVVGAVALAGGLGAFALSFGGAGGADAPVIVKADNAPIKVRPENPGGTVVPNQDNKVYDAVAKGGPKPAEPVQEKLVTNTEEPVNVAAKEPPQSRVVDLSPDDIDTAEAADAIRNAESAAAEGANAIRGTQAAGNADVAAAPAPKSEDRIAQVLQEADQGIEPDVVAVAPRKVRTMVVKSDGSLVAREDPAPAAPQTAAVEPVDPAPAPQMAAVEPVDPAPQHVAPAGQADDAAEQTGTVPPVADQASGDLLGGDPVGGDQTEIAKPETAKPETVDPTTAPAAAPEAEAQTAQPANTPATVPVAPQRPSDQPVDVVGEVKPDQVASISPAAASTSGGSWSMQIASQPTVESAQSTYQDLQRRYGSVLSGHTANIVKAEIAGKGTFYRVRVPAKSRNDAINLCTNYKAAGGNCFVSR</sequence>
<evidence type="ECO:0000259" key="2">
    <source>
        <dbReference type="PROSITE" id="PS51724"/>
    </source>
</evidence>
<feature type="domain" description="SPOR" evidence="2">
    <location>
        <begin position="1201"/>
        <end position="1284"/>
    </location>
</feature>
<dbReference type="InterPro" id="IPR007730">
    <property type="entry name" value="SPOR-like_dom"/>
</dbReference>
<feature type="compositionally biased region" description="Low complexity" evidence="1">
    <location>
        <begin position="36"/>
        <end position="51"/>
    </location>
</feature>
<evidence type="ECO:0000313" key="3">
    <source>
        <dbReference type="EMBL" id="SJM34065.1"/>
    </source>
</evidence>
<dbReference type="InterPro" id="IPR036680">
    <property type="entry name" value="SPOR-like_sf"/>
</dbReference>
<dbReference type="Proteomes" id="UP000245698">
    <property type="component" value="Unassembled WGS sequence"/>
</dbReference>
<organism evidence="3 4">
    <name type="scientific">Mesorhizobium delmotii</name>
    <dbReference type="NCBI Taxonomy" id="1631247"/>
    <lineage>
        <taxon>Bacteria</taxon>
        <taxon>Pseudomonadati</taxon>
        <taxon>Pseudomonadota</taxon>
        <taxon>Alphaproteobacteria</taxon>
        <taxon>Hyphomicrobiales</taxon>
        <taxon>Phyllobacteriaceae</taxon>
        <taxon>Mesorhizobium</taxon>
    </lineage>
</organism>
<evidence type="ECO:0000313" key="4">
    <source>
        <dbReference type="Proteomes" id="UP000245698"/>
    </source>
</evidence>
<proteinExistence type="predicted"/>
<dbReference type="Pfam" id="PF05036">
    <property type="entry name" value="SPOR"/>
    <property type="match status" value="1"/>
</dbReference>
<name>A0A2P9ASD2_9HYPH</name>
<feature type="region of interest" description="Disordered" evidence="1">
    <location>
        <begin position="817"/>
        <end position="836"/>
    </location>
</feature>
<gene>
    <name evidence="3" type="ORF">BQ8482_380248</name>
</gene>
<dbReference type="PROSITE" id="PS51724">
    <property type="entry name" value="SPOR"/>
    <property type="match status" value="1"/>
</dbReference>
<feature type="compositionally biased region" description="Basic and acidic residues" evidence="1">
    <location>
        <begin position="1131"/>
        <end position="1142"/>
    </location>
</feature>
<accession>A0A2P9ASD2</accession>
<dbReference type="GO" id="GO:0042834">
    <property type="term" value="F:peptidoglycan binding"/>
    <property type="evidence" value="ECO:0007669"/>
    <property type="project" value="InterPro"/>
</dbReference>
<keyword evidence="4" id="KW-1185">Reference proteome</keyword>
<feature type="compositionally biased region" description="Low complexity" evidence="1">
    <location>
        <begin position="1143"/>
        <end position="1174"/>
    </location>
</feature>
<feature type="compositionally biased region" description="Polar residues" evidence="1">
    <location>
        <begin position="629"/>
        <end position="649"/>
    </location>
</feature>
<dbReference type="RefSeq" id="WP_244603014.1">
    <property type="nucleotide sequence ID" value="NZ_FUIG01000046.1"/>
</dbReference>
<feature type="region of interest" description="Disordered" evidence="1">
    <location>
        <begin position="1"/>
        <end position="56"/>
    </location>
</feature>
<feature type="region of interest" description="Disordered" evidence="1">
    <location>
        <begin position="615"/>
        <end position="697"/>
    </location>
</feature>
<evidence type="ECO:0000256" key="1">
    <source>
        <dbReference type="SAM" id="MobiDB-lite"/>
    </source>
</evidence>